<proteinExistence type="predicted"/>
<name>F9XXH3_OLEA2</name>
<evidence type="ECO:0000313" key="2">
    <source>
        <dbReference type="Proteomes" id="UP000002710"/>
    </source>
</evidence>
<reference evidence="1 2" key="1">
    <citation type="journal article" date="2011" name="J. Bacteriol.">
        <title>Complete genome sequence and updated annotation of Desulfovibrio alaskensis G20.</title>
        <authorList>
            <person name="Hauser L.J."/>
            <person name="Land M.L."/>
            <person name="Brown S.D."/>
            <person name="Larimer F."/>
            <person name="Keller K.L."/>
            <person name="Rapp-Giles B.J."/>
            <person name="Price M.N."/>
            <person name="Lin M."/>
            <person name="Bruce D.C."/>
            <person name="Detter J.C."/>
            <person name="Tapia R."/>
            <person name="Han C.S."/>
            <person name="Goodwin L.A."/>
            <person name="Cheng J.F."/>
            <person name="Pitluck S."/>
            <person name="Copeland A."/>
            <person name="Lucas S."/>
            <person name="Nolan M."/>
            <person name="Lapidus A.L."/>
            <person name="Palumbo A.V."/>
            <person name="Wall J.D."/>
        </authorList>
    </citation>
    <scope>NUCLEOTIDE SEQUENCE [LARGE SCALE GENOMIC DNA]</scope>
    <source>
        <strain evidence="2">ATCC BAA 1058 / DSM 17464 / G20</strain>
    </source>
</reference>
<dbReference type="AlphaFoldDB" id="F9XXH3"/>
<dbReference type="eggNOG" id="ENOG5030BCQ">
    <property type="taxonomic scope" value="Bacteria"/>
</dbReference>
<dbReference type="HOGENOM" id="CLU_2057557_0_0_7"/>
<dbReference type="STRING" id="207559.Dde_4034"/>
<evidence type="ECO:0000313" key="1">
    <source>
        <dbReference type="EMBL" id="AEL79438.1"/>
    </source>
</evidence>
<protein>
    <submittedName>
        <fullName evidence="1">Uncharacterized protein</fullName>
    </submittedName>
</protein>
<dbReference type="RefSeq" id="WP_011367820.1">
    <property type="nucleotide sequence ID" value="NC_007519.1"/>
</dbReference>
<accession>F9XXH3</accession>
<sequence length="119" mass="13047">MLLNERERAQAVADVARLILASGQTAVVQRMVPGERLYGADDATYSDLAEIQLELNENPPEELPDKIDAIANVLPDADVLGEDRLVTDSGTYKIQSVEPAHFFGAVTHKILQLVKLHGR</sequence>
<dbReference type="Proteomes" id="UP000002710">
    <property type="component" value="Chromosome"/>
</dbReference>
<dbReference type="KEGG" id="dde:Dde_4034"/>
<dbReference type="EMBL" id="CP000112">
    <property type="protein sequence ID" value="AEL79438.1"/>
    <property type="molecule type" value="Genomic_DNA"/>
</dbReference>
<gene>
    <name evidence="1" type="ordered locus">Dde_4034</name>
</gene>
<organism evidence="1 2">
    <name type="scientific">Oleidesulfovibrio alaskensis (strain ATCC BAA-1058 / DSM 17464 / G20)</name>
    <name type="common">Desulfovibrio alaskensis</name>
    <dbReference type="NCBI Taxonomy" id="207559"/>
    <lineage>
        <taxon>Bacteria</taxon>
        <taxon>Pseudomonadati</taxon>
        <taxon>Thermodesulfobacteriota</taxon>
        <taxon>Desulfovibrionia</taxon>
        <taxon>Desulfovibrionales</taxon>
        <taxon>Desulfovibrionaceae</taxon>
        <taxon>Oleidesulfovibrio</taxon>
    </lineage>
</organism>
<keyword evidence="2" id="KW-1185">Reference proteome</keyword>